<evidence type="ECO:0000313" key="2">
    <source>
        <dbReference type="Proteomes" id="UP000050509"/>
    </source>
</evidence>
<keyword evidence="2" id="KW-1185">Reference proteome</keyword>
<name>A0A0P9DMF9_9CHLR</name>
<dbReference type="AlphaFoldDB" id="A0A0P9DMF9"/>
<proteinExistence type="predicted"/>
<sequence length="191" mass="21012">MLEISLERAVCAAGGVTELVVLLRNPTAAPLTNIRLRLALPATFLLLGGESIALERLPAGETARHSMKIKPQQPGEWAITSPNCSFRDALGATHRIESLRLVVHVVPAPAPAPRPAAPAPFSPARAALHQQLGNNERLISTHRRRLQKRREQLARFGIMADPSISMEIEEIERQIARIESENKRLRAQLGE</sequence>
<evidence type="ECO:0000313" key="1">
    <source>
        <dbReference type="EMBL" id="KPV51266.1"/>
    </source>
</evidence>
<comment type="caution">
    <text evidence="1">The sequence shown here is derived from an EMBL/GenBank/DDBJ whole genome shotgun (WGS) entry which is preliminary data.</text>
</comment>
<gene>
    <name evidence="1" type="ORF">SE17_22195</name>
</gene>
<reference evidence="1 2" key="1">
    <citation type="submission" date="2015-09" db="EMBL/GenBank/DDBJ databases">
        <title>Draft genome sequence of Kouleothrix aurantiaca JCM 19913.</title>
        <authorList>
            <person name="Hemp J."/>
        </authorList>
    </citation>
    <scope>NUCLEOTIDE SEQUENCE [LARGE SCALE GENOMIC DNA]</scope>
    <source>
        <strain evidence="1 2">COM-B</strain>
    </source>
</reference>
<accession>A0A0P9DMF9</accession>
<organism evidence="1 2">
    <name type="scientific">Kouleothrix aurantiaca</name>
    <dbReference type="NCBI Taxonomy" id="186479"/>
    <lineage>
        <taxon>Bacteria</taxon>
        <taxon>Bacillati</taxon>
        <taxon>Chloroflexota</taxon>
        <taxon>Chloroflexia</taxon>
        <taxon>Chloroflexales</taxon>
        <taxon>Roseiflexineae</taxon>
        <taxon>Roseiflexaceae</taxon>
        <taxon>Kouleothrix</taxon>
    </lineage>
</organism>
<dbReference type="EMBL" id="LJCR01000990">
    <property type="protein sequence ID" value="KPV51266.1"/>
    <property type="molecule type" value="Genomic_DNA"/>
</dbReference>
<protein>
    <submittedName>
        <fullName evidence="1">Uncharacterized protein</fullName>
    </submittedName>
</protein>
<dbReference type="Proteomes" id="UP000050509">
    <property type="component" value="Unassembled WGS sequence"/>
</dbReference>